<evidence type="ECO:0000259" key="5">
    <source>
        <dbReference type="SMART" id="SM00829"/>
    </source>
</evidence>
<evidence type="ECO:0000313" key="7">
    <source>
        <dbReference type="Proteomes" id="UP000180253"/>
    </source>
</evidence>
<dbReference type="Gene3D" id="3.40.50.720">
    <property type="entry name" value="NAD(P)-binding Rossmann-like Domain"/>
    <property type="match status" value="1"/>
</dbReference>
<dbReference type="InterPro" id="IPR002328">
    <property type="entry name" value="ADH_Zn_CS"/>
</dbReference>
<feature type="domain" description="Enoyl reductase (ER)" evidence="5">
    <location>
        <begin position="15"/>
        <end position="335"/>
    </location>
</feature>
<keyword evidence="7" id="KW-1185">Reference proteome</keyword>
<dbReference type="Gene3D" id="3.90.180.10">
    <property type="entry name" value="Medium-chain alcohol dehydrogenases, catalytic domain"/>
    <property type="match status" value="1"/>
</dbReference>
<evidence type="ECO:0000256" key="4">
    <source>
        <dbReference type="RuleBase" id="RU361277"/>
    </source>
</evidence>
<dbReference type="InterPro" id="IPR013149">
    <property type="entry name" value="ADH-like_C"/>
</dbReference>
<dbReference type="SUPFAM" id="SSF50129">
    <property type="entry name" value="GroES-like"/>
    <property type="match status" value="1"/>
</dbReference>
<dbReference type="STRING" id="327939.BIW53_10725"/>
<dbReference type="GO" id="GO:0016616">
    <property type="term" value="F:oxidoreductase activity, acting on the CH-OH group of donors, NAD or NADP as acceptor"/>
    <property type="evidence" value="ECO:0007669"/>
    <property type="project" value="UniProtKB-ARBA"/>
</dbReference>
<comment type="caution">
    <text evidence="6">The sequence shown here is derived from an EMBL/GenBank/DDBJ whole genome shotgun (WGS) entry which is preliminary data.</text>
</comment>
<dbReference type="InterPro" id="IPR050129">
    <property type="entry name" value="Zn_alcohol_dh"/>
</dbReference>
<reference evidence="6 7" key="1">
    <citation type="submission" date="2016-10" db="EMBL/GenBank/DDBJ databases">
        <title>Pseudoalteromonas amylolytica sp. nov., isolated from the surface seawater.</title>
        <authorList>
            <person name="Wu Y.-H."/>
            <person name="Cheng H."/>
            <person name="Jin X.-B."/>
            <person name="Wang C.-S."/>
            <person name="Xu X.-W."/>
        </authorList>
    </citation>
    <scope>NUCLEOTIDE SEQUENCE [LARGE SCALE GENOMIC DNA]</scope>
    <source>
        <strain evidence="6 7">JCM 12483</strain>
    </source>
</reference>
<evidence type="ECO:0000256" key="2">
    <source>
        <dbReference type="ARBA" id="ARBA00022833"/>
    </source>
</evidence>
<dbReference type="Pfam" id="PF08240">
    <property type="entry name" value="ADH_N"/>
    <property type="match status" value="1"/>
</dbReference>
<keyword evidence="3" id="KW-0560">Oxidoreductase</keyword>
<sequence length="340" mass="36380">MHCSNNSLMKSAVLVTNQQIQLMEQPIPTPEADEVLVKVLASGICGSDLSTYCGEHPYKTAPAVLGHEFSGVIVQMGTKVSSFKVGDKVCAAAYANCGTCEFCDAQKHHLCTAKAAFSFQGWSGSFAQYLIAKPNKLYHLPEHLEAEIGALVEPLSIACHAVKLAAVEGKRVLVLGSGCIGLSTIISAKRMGAKHITAVDIDASKEDAALICGAEQFTTETALLTTKFDICMIAASYSEAFNDAVKAVKAGGKVSIIAYFAQQLTCDINELVKREISVVGSALSEDADFKTVINWLDEGSIQPQAMISHRYSLEQAGQAMQIMADPTQPSCKIILRVEEI</sequence>
<dbReference type="OrthoDB" id="9773078at2"/>
<dbReference type="RefSeq" id="WP_070991875.1">
    <property type="nucleotide sequence ID" value="NZ_CBCSHD010000002.1"/>
</dbReference>
<dbReference type="AlphaFoldDB" id="A0A1S1N282"/>
<accession>A0A1S1N282</accession>
<dbReference type="PROSITE" id="PS00059">
    <property type="entry name" value="ADH_ZINC"/>
    <property type="match status" value="1"/>
</dbReference>
<dbReference type="InterPro" id="IPR020843">
    <property type="entry name" value="ER"/>
</dbReference>
<dbReference type="PANTHER" id="PTHR43401">
    <property type="entry name" value="L-THREONINE 3-DEHYDROGENASE"/>
    <property type="match status" value="1"/>
</dbReference>
<evidence type="ECO:0000256" key="1">
    <source>
        <dbReference type="ARBA" id="ARBA00022723"/>
    </source>
</evidence>
<dbReference type="InterPro" id="IPR036291">
    <property type="entry name" value="NAD(P)-bd_dom_sf"/>
</dbReference>
<dbReference type="SMART" id="SM00829">
    <property type="entry name" value="PKS_ER"/>
    <property type="match status" value="1"/>
</dbReference>
<keyword evidence="1 4" id="KW-0479">Metal-binding</keyword>
<name>A0A1S1N282_9GAMM</name>
<keyword evidence="2 4" id="KW-0862">Zinc</keyword>
<dbReference type="Pfam" id="PF00107">
    <property type="entry name" value="ADH_zinc_N"/>
    <property type="match status" value="1"/>
</dbReference>
<comment type="similarity">
    <text evidence="4">Belongs to the zinc-containing alcohol dehydrogenase family.</text>
</comment>
<dbReference type="PANTHER" id="PTHR43401:SF2">
    <property type="entry name" value="L-THREONINE 3-DEHYDROGENASE"/>
    <property type="match status" value="1"/>
</dbReference>
<proteinExistence type="inferred from homology"/>
<comment type="cofactor">
    <cofactor evidence="4">
        <name>Zn(2+)</name>
        <dbReference type="ChEBI" id="CHEBI:29105"/>
    </cofactor>
</comment>
<dbReference type="InterPro" id="IPR011032">
    <property type="entry name" value="GroES-like_sf"/>
</dbReference>
<dbReference type="GO" id="GO:0008270">
    <property type="term" value="F:zinc ion binding"/>
    <property type="evidence" value="ECO:0007669"/>
    <property type="project" value="InterPro"/>
</dbReference>
<evidence type="ECO:0000313" key="6">
    <source>
        <dbReference type="EMBL" id="OHU95191.1"/>
    </source>
</evidence>
<evidence type="ECO:0000256" key="3">
    <source>
        <dbReference type="ARBA" id="ARBA00023002"/>
    </source>
</evidence>
<dbReference type="SUPFAM" id="SSF51735">
    <property type="entry name" value="NAD(P)-binding Rossmann-fold domains"/>
    <property type="match status" value="1"/>
</dbReference>
<gene>
    <name evidence="6" type="ORF">BIW53_10725</name>
</gene>
<dbReference type="EMBL" id="MNAN01000031">
    <property type="protein sequence ID" value="OHU95191.1"/>
    <property type="molecule type" value="Genomic_DNA"/>
</dbReference>
<dbReference type="Proteomes" id="UP000180253">
    <property type="component" value="Unassembled WGS sequence"/>
</dbReference>
<protein>
    <recommendedName>
        <fullName evidence="5">Enoyl reductase (ER) domain-containing protein</fullName>
    </recommendedName>
</protein>
<organism evidence="6 7">
    <name type="scientific">Pseudoalteromonas byunsanensis</name>
    <dbReference type="NCBI Taxonomy" id="327939"/>
    <lineage>
        <taxon>Bacteria</taxon>
        <taxon>Pseudomonadati</taxon>
        <taxon>Pseudomonadota</taxon>
        <taxon>Gammaproteobacteria</taxon>
        <taxon>Alteromonadales</taxon>
        <taxon>Pseudoalteromonadaceae</taxon>
        <taxon>Pseudoalteromonas</taxon>
    </lineage>
</organism>
<dbReference type="InterPro" id="IPR013154">
    <property type="entry name" value="ADH-like_N"/>
</dbReference>